<evidence type="ECO:0000313" key="2">
    <source>
        <dbReference type="EMBL" id="TGY74214.1"/>
    </source>
</evidence>
<comment type="caution">
    <text evidence="2">The sequence shown here is derived from an EMBL/GenBank/DDBJ whole genome shotgun (WGS) entry which is preliminary data.</text>
</comment>
<name>A0A4S2FXT3_9BACT</name>
<dbReference type="AlphaFoldDB" id="A0A4S2FXT3"/>
<sequence length="137" mass="16058">MTKKEFEERTGYTIPDNRYSAVERMYLEAGEIIDKEAFCKDYKKHHDSLLLNTFFQQAEQLKEKLDSKREEIRKLESGLLNAATVMLEKAHQHLDDELYNTAINLIGLEKAIVLKLELNLPLREAERNALIEFMTQK</sequence>
<reference evidence="2 3" key="1">
    <citation type="submission" date="2019-04" db="EMBL/GenBank/DDBJ databases">
        <title>Microbes associate with the intestines of laboratory mice.</title>
        <authorList>
            <person name="Navarre W."/>
            <person name="Wong E."/>
            <person name="Huang K."/>
            <person name="Tropini C."/>
            <person name="Ng K."/>
            <person name="Yu B."/>
        </authorList>
    </citation>
    <scope>NUCLEOTIDE SEQUENCE [LARGE SCALE GENOMIC DNA]</scope>
    <source>
        <strain evidence="2 3">NM06_A21</strain>
    </source>
</reference>
<gene>
    <name evidence="2" type="ORF">E5333_07250</name>
</gene>
<proteinExistence type="predicted"/>
<dbReference type="RefSeq" id="WP_128713560.1">
    <property type="nucleotide sequence ID" value="NZ_SRYD01000024.1"/>
</dbReference>
<protein>
    <submittedName>
        <fullName evidence="2">Uncharacterized protein</fullName>
    </submittedName>
</protein>
<keyword evidence="1" id="KW-0175">Coiled coil</keyword>
<feature type="coiled-coil region" evidence="1">
    <location>
        <begin position="51"/>
        <end position="78"/>
    </location>
</feature>
<organism evidence="2 3">
    <name type="scientific">Muribaculum intestinale</name>
    <dbReference type="NCBI Taxonomy" id="1796646"/>
    <lineage>
        <taxon>Bacteria</taxon>
        <taxon>Pseudomonadati</taxon>
        <taxon>Bacteroidota</taxon>
        <taxon>Bacteroidia</taxon>
        <taxon>Bacteroidales</taxon>
        <taxon>Muribaculaceae</taxon>
        <taxon>Muribaculum</taxon>
    </lineage>
</organism>
<accession>A0A4S2FXT3</accession>
<evidence type="ECO:0000256" key="1">
    <source>
        <dbReference type="SAM" id="Coils"/>
    </source>
</evidence>
<dbReference type="Proteomes" id="UP000306630">
    <property type="component" value="Unassembled WGS sequence"/>
</dbReference>
<evidence type="ECO:0000313" key="3">
    <source>
        <dbReference type="Proteomes" id="UP000306630"/>
    </source>
</evidence>
<dbReference type="EMBL" id="SRYD01000024">
    <property type="protein sequence ID" value="TGY74214.1"/>
    <property type="molecule type" value="Genomic_DNA"/>
</dbReference>